<feature type="compositionally biased region" description="Low complexity" evidence="2">
    <location>
        <begin position="62"/>
        <end position="101"/>
    </location>
</feature>
<feature type="region of interest" description="Disordered" evidence="2">
    <location>
        <begin position="328"/>
        <end position="347"/>
    </location>
</feature>
<gene>
    <name evidence="3" type="ORF">EV420DRAFT_1482685</name>
</gene>
<dbReference type="SUPFAM" id="SSF57756">
    <property type="entry name" value="Retrovirus zinc finger-like domains"/>
    <property type="match status" value="1"/>
</dbReference>
<evidence type="ECO:0008006" key="5">
    <source>
        <dbReference type="Google" id="ProtNLM"/>
    </source>
</evidence>
<comment type="caution">
    <text evidence="3">The sequence shown here is derived from an EMBL/GenBank/DDBJ whole genome shotgun (WGS) entry which is preliminary data.</text>
</comment>
<dbReference type="InterPro" id="IPR036875">
    <property type="entry name" value="Znf_CCHC_sf"/>
</dbReference>
<evidence type="ECO:0000313" key="4">
    <source>
        <dbReference type="Proteomes" id="UP001175211"/>
    </source>
</evidence>
<feature type="compositionally biased region" description="Basic and acidic residues" evidence="2">
    <location>
        <begin position="112"/>
        <end position="122"/>
    </location>
</feature>
<feature type="region of interest" description="Disordered" evidence="2">
    <location>
        <begin position="491"/>
        <end position="588"/>
    </location>
</feature>
<dbReference type="GO" id="GO:0003676">
    <property type="term" value="F:nucleic acid binding"/>
    <property type="evidence" value="ECO:0007669"/>
    <property type="project" value="InterPro"/>
</dbReference>
<keyword evidence="1" id="KW-0507">mRNA processing</keyword>
<evidence type="ECO:0000256" key="1">
    <source>
        <dbReference type="ARBA" id="ARBA00022664"/>
    </source>
</evidence>
<evidence type="ECO:0000313" key="3">
    <source>
        <dbReference type="EMBL" id="KAK0450478.1"/>
    </source>
</evidence>
<sequence>MHWKLQAAREAAECRLHHEAEVAAGIVPNITRRRQEADQWDLEAEIEPQTKQGSKENCTDASLELDSPSSSLPGSTRPATNFSSNLNSQPQQNPTQPQSLNMATKRQMPMESSRDAPRLETSDPRAIRKHFRIMEGMFKIYAGVDTDEEKKDWAVHYTSMDIEDQWRAFPTFEAGKTWEDFKEEVLRSYDGAAEDDEDARKGLIKVAHKYKREGIMDSADYLNYSKGVPGQKNLGLEGTRMPVYNELFNGSLPKVDSSPKVEAPGASASRGIMTLKKEPAPAALSGELHNFLAEMADSNRLIVKLLENQVTSQGKRDEELHKMLAQIKAQPRPTQPAPAPSTRGQFGSNAPGNCHFCETPGHYQVDCPYKLEMITTRELVHVPGTQNIYRLRDGNPPPREPAGMSQKARIQHYYETHKASGSNQVGQTYIVAPQLPGPVPQYVMSHQIAEEKEDIGYLRNMLEKLVQQTSHLAPDKVDQYLEGPRWESVVKTRGQQCQEASQANDTPQDTQDFHKRSMKAGEHHKKAAAVAGPVDSSPEDVIQNQKRGAEAENWRSRPKLQSKYTPNSSSNNDENLVPGDPDVVDRWS</sequence>
<evidence type="ECO:0000256" key="2">
    <source>
        <dbReference type="SAM" id="MobiDB-lite"/>
    </source>
</evidence>
<proteinExistence type="predicted"/>
<feature type="compositionally biased region" description="Polar residues" evidence="2">
    <location>
        <begin position="493"/>
        <end position="510"/>
    </location>
</feature>
<accession>A0AA39K1K1</accession>
<dbReference type="Proteomes" id="UP001175211">
    <property type="component" value="Unassembled WGS sequence"/>
</dbReference>
<dbReference type="AlphaFoldDB" id="A0AA39K1K1"/>
<feature type="compositionally biased region" description="Basic and acidic residues" evidence="2">
    <location>
        <begin position="511"/>
        <end position="521"/>
    </location>
</feature>
<feature type="compositionally biased region" description="Polar residues" evidence="2">
    <location>
        <begin position="562"/>
        <end position="574"/>
    </location>
</feature>
<dbReference type="GeneID" id="85353469"/>
<protein>
    <recommendedName>
        <fullName evidence="5">CCHC-type domain-containing protein</fullName>
    </recommendedName>
</protein>
<organism evidence="3 4">
    <name type="scientific">Armillaria tabescens</name>
    <name type="common">Ringless honey mushroom</name>
    <name type="synonym">Agaricus tabescens</name>
    <dbReference type="NCBI Taxonomy" id="1929756"/>
    <lineage>
        <taxon>Eukaryota</taxon>
        <taxon>Fungi</taxon>
        <taxon>Dikarya</taxon>
        <taxon>Basidiomycota</taxon>
        <taxon>Agaricomycotina</taxon>
        <taxon>Agaricomycetes</taxon>
        <taxon>Agaricomycetidae</taxon>
        <taxon>Agaricales</taxon>
        <taxon>Marasmiineae</taxon>
        <taxon>Physalacriaceae</taxon>
        <taxon>Desarmillaria</taxon>
    </lineage>
</organism>
<keyword evidence="4" id="KW-1185">Reference proteome</keyword>
<dbReference type="EMBL" id="JAUEPS010000035">
    <property type="protein sequence ID" value="KAK0450478.1"/>
    <property type="molecule type" value="Genomic_DNA"/>
</dbReference>
<reference evidence="3" key="1">
    <citation type="submission" date="2023-06" db="EMBL/GenBank/DDBJ databases">
        <authorList>
            <consortium name="Lawrence Berkeley National Laboratory"/>
            <person name="Ahrendt S."/>
            <person name="Sahu N."/>
            <person name="Indic B."/>
            <person name="Wong-Bajracharya J."/>
            <person name="Merenyi Z."/>
            <person name="Ke H.-M."/>
            <person name="Monk M."/>
            <person name="Kocsube S."/>
            <person name="Drula E."/>
            <person name="Lipzen A."/>
            <person name="Balint B."/>
            <person name="Henrissat B."/>
            <person name="Andreopoulos B."/>
            <person name="Martin F.M."/>
            <person name="Harder C.B."/>
            <person name="Rigling D."/>
            <person name="Ford K.L."/>
            <person name="Foster G.D."/>
            <person name="Pangilinan J."/>
            <person name="Papanicolaou A."/>
            <person name="Barry K."/>
            <person name="LaButti K."/>
            <person name="Viragh M."/>
            <person name="Koriabine M."/>
            <person name="Yan M."/>
            <person name="Riley R."/>
            <person name="Champramary S."/>
            <person name="Plett K.L."/>
            <person name="Tsai I.J."/>
            <person name="Slot J."/>
            <person name="Sipos G."/>
            <person name="Plett J."/>
            <person name="Nagy L.G."/>
            <person name="Grigoriev I.V."/>
        </authorList>
    </citation>
    <scope>NUCLEOTIDE SEQUENCE</scope>
    <source>
        <strain evidence="3">CCBAS 213</strain>
    </source>
</reference>
<feature type="region of interest" description="Disordered" evidence="2">
    <location>
        <begin position="45"/>
        <end position="122"/>
    </location>
</feature>
<dbReference type="GO" id="GO:0006397">
    <property type="term" value="P:mRNA processing"/>
    <property type="evidence" value="ECO:0007669"/>
    <property type="project" value="UniProtKB-KW"/>
</dbReference>
<dbReference type="GO" id="GO:0008270">
    <property type="term" value="F:zinc ion binding"/>
    <property type="evidence" value="ECO:0007669"/>
    <property type="project" value="InterPro"/>
</dbReference>
<dbReference type="RefSeq" id="XP_060327349.1">
    <property type="nucleotide sequence ID" value="XM_060469921.1"/>
</dbReference>
<name>A0AA39K1K1_ARMTA</name>